<evidence type="ECO:0000256" key="3">
    <source>
        <dbReference type="ARBA" id="ARBA00013080"/>
    </source>
</evidence>
<dbReference type="SUPFAM" id="SSF54506">
    <property type="entry name" value="Diaminopimelate epimerase-like"/>
    <property type="match status" value="2"/>
</dbReference>
<organism evidence="8 9">
    <name type="scientific">Anaeramoeba ignava</name>
    <name type="common">Anaerobic marine amoeba</name>
    <dbReference type="NCBI Taxonomy" id="1746090"/>
    <lineage>
        <taxon>Eukaryota</taxon>
        <taxon>Metamonada</taxon>
        <taxon>Anaeramoebidae</taxon>
        <taxon>Anaeramoeba</taxon>
    </lineage>
</organism>
<proteinExistence type="inferred from homology"/>
<dbReference type="Proteomes" id="UP001149090">
    <property type="component" value="Unassembled WGS sequence"/>
</dbReference>
<keyword evidence="5" id="KW-0457">Lysine biosynthesis</keyword>
<evidence type="ECO:0000256" key="2">
    <source>
        <dbReference type="ARBA" id="ARBA00010219"/>
    </source>
</evidence>
<evidence type="ECO:0000313" key="8">
    <source>
        <dbReference type="EMBL" id="KAJ5072265.1"/>
    </source>
</evidence>
<keyword evidence="9" id="KW-1185">Reference proteome</keyword>
<dbReference type="AlphaFoldDB" id="A0A9Q0LGZ1"/>
<comment type="similarity">
    <text evidence="2">Belongs to the diaminopimelate epimerase family.</text>
</comment>
<dbReference type="GO" id="GO:0008837">
    <property type="term" value="F:diaminopimelate epimerase activity"/>
    <property type="evidence" value="ECO:0007669"/>
    <property type="project" value="UniProtKB-EC"/>
</dbReference>
<dbReference type="EC" id="5.1.1.7" evidence="3"/>
<dbReference type="PANTHER" id="PTHR31689">
    <property type="entry name" value="DIAMINOPIMELATE EPIMERASE, CHLOROPLASTIC"/>
    <property type="match status" value="1"/>
</dbReference>
<dbReference type="Pfam" id="PF01678">
    <property type="entry name" value="DAP_epimerase"/>
    <property type="match status" value="1"/>
</dbReference>
<comment type="caution">
    <text evidence="8">The sequence shown here is derived from an EMBL/GenBank/DDBJ whole genome shotgun (WGS) entry which is preliminary data.</text>
</comment>
<comment type="pathway">
    <text evidence="1">Amino-acid biosynthesis; L-lysine biosynthesis via DAP pathway; DL-2,6-diaminopimelate from LL-2,6-diaminopimelate: step 1/1.</text>
</comment>
<comment type="catalytic activity">
    <reaction evidence="7">
        <text>(2S,6S)-2,6-diaminopimelate = meso-2,6-diaminopimelate</text>
        <dbReference type="Rhea" id="RHEA:15393"/>
        <dbReference type="ChEBI" id="CHEBI:57609"/>
        <dbReference type="ChEBI" id="CHEBI:57791"/>
        <dbReference type="EC" id="5.1.1.7"/>
    </reaction>
</comment>
<reference evidence="8" key="1">
    <citation type="submission" date="2022-10" db="EMBL/GenBank/DDBJ databases">
        <title>Novel sulphate-reducing endosymbionts in the free-living metamonad Anaeramoeba.</title>
        <authorList>
            <person name="Jerlstrom-Hultqvist J."/>
            <person name="Cepicka I."/>
            <person name="Gallot-Lavallee L."/>
            <person name="Salas-Leiva D."/>
            <person name="Curtis B.A."/>
            <person name="Zahonova K."/>
            <person name="Pipaliya S."/>
            <person name="Dacks J."/>
            <person name="Roger A.J."/>
        </authorList>
    </citation>
    <scope>NUCLEOTIDE SEQUENCE</scope>
    <source>
        <strain evidence="8">BMAN</strain>
    </source>
</reference>
<keyword evidence="6" id="KW-0413">Isomerase</keyword>
<dbReference type="PANTHER" id="PTHR31689:SF0">
    <property type="entry name" value="DIAMINOPIMELATE EPIMERASE"/>
    <property type="match status" value="1"/>
</dbReference>
<dbReference type="Gene3D" id="3.10.310.10">
    <property type="entry name" value="Diaminopimelate Epimerase, Chain A, domain 1"/>
    <property type="match status" value="2"/>
</dbReference>
<protein>
    <recommendedName>
        <fullName evidence="3">diaminopimelate epimerase</fullName>
        <ecNumber evidence="3">5.1.1.7</ecNumber>
    </recommendedName>
</protein>
<evidence type="ECO:0000313" key="9">
    <source>
        <dbReference type="Proteomes" id="UP001149090"/>
    </source>
</evidence>
<sequence>MEIYNSDGSKAEICGNATRSLAGYLYENQIEKNQTFSIFSNQIQLQVEIIRNNLVKAQLPKPIFEIEKIPVENIFGLQMIIEESFEVEGFKSKLSTVSMGNPHAVFFVEDLEKIDVEKVGYLVENHKMFPNKTNCEFAEIKSENEIKMYVWERGSGRTKACGSGAAAVFAVAVKTNKISRSATVHMEGGDLFLECDENLERIWQTGPYKIICEGFYYYYYY</sequence>
<dbReference type="OMA" id="EWDFYNS"/>
<dbReference type="OrthoDB" id="4768at2759"/>
<evidence type="ECO:0000256" key="6">
    <source>
        <dbReference type="ARBA" id="ARBA00023235"/>
    </source>
</evidence>
<evidence type="ECO:0000256" key="7">
    <source>
        <dbReference type="ARBA" id="ARBA00051712"/>
    </source>
</evidence>
<name>A0A9Q0LGZ1_ANAIG</name>
<dbReference type="PROSITE" id="PS01326">
    <property type="entry name" value="DAP_EPIMERASE"/>
    <property type="match status" value="1"/>
</dbReference>
<keyword evidence="4" id="KW-0028">Amino-acid biosynthesis</keyword>
<evidence type="ECO:0000256" key="4">
    <source>
        <dbReference type="ARBA" id="ARBA00022605"/>
    </source>
</evidence>
<dbReference type="GO" id="GO:0009089">
    <property type="term" value="P:lysine biosynthetic process via diaminopimelate"/>
    <property type="evidence" value="ECO:0007669"/>
    <property type="project" value="InterPro"/>
</dbReference>
<dbReference type="GO" id="GO:0005829">
    <property type="term" value="C:cytosol"/>
    <property type="evidence" value="ECO:0007669"/>
    <property type="project" value="TreeGrafter"/>
</dbReference>
<dbReference type="EMBL" id="JAPDFW010000081">
    <property type="protein sequence ID" value="KAJ5072265.1"/>
    <property type="molecule type" value="Genomic_DNA"/>
</dbReference>
<evidence type="ECO:0000256" key="1">
    <source>
        <dbReference type="ARBA" id="ARBA00005196"/>
    </source>
</evidence>
<evidence type="ECO:0000256" key="5">
    <source>
        <dbReference type="ARBA" id="ARBA00023154"/>
    </source>
</evidence>
<dbReference type="InterPro" id="IPR018510">
    <property type="entry name" value="DAP_epimerase_AS"/>
</dbReference>
<dbReference type="InterPro" id="IPR001653">
    <property type="entry name" value="DAP_epimerase_DapF"/>
</dbReference>
<accession>A0A9Q0LGZ1</accession>
<dbReference type="NCBIfam" id="TIGR00652">
    <property type="entry name" value="DapF"/>
    <property type="match status" value="1"/>
</dbReference>
<gene>
    <name evidence="8" type="ORF">M0811_01279</name>
</gene>